<dbReference type="OrthoDB" id="5362512at2759"/>
<reference evidence="4" key="1">
    <citation type="submission" date="2020-02" db="EMBL/GenBank/DDBJ databases">
        <authorList>
            <person name="Palmer J.M."/>
        </authorList>
    </citation>
    <scope>NUCLEOTIDE SEQUENCE</scope>
    <source>
        <strain evidence="4">EPUS1.4</strain>
        <tissue evidence="4">Thallus</tissue>
    </source>
</reference>
<dbReference type="Proteomes" id="UP000606974">
    <property type="component" value="Unassembled WGS sequence"/>
</dbReference>
<feature type="compositionally biased region" description="Basic and acidic residues" evidence="2">
    <location>
        <begin position="591"/>
        <end position="605"/>
    </location>
</feature>
<feature type="coiled-coil region" evidence="1">
    <location>
        <begin position="624"/>
        <end position="654"/>
    </location>
</feature>
<evidence type="ECO:0000313" key="4">
    <source>
        <dbReference type="EMBL" id="KAF7507555.1"/>
    </source>
</evidence>
<dbReference type="AlphaFoldDB" id="A0A8H7AEC5"/>
<evidence type="ECO:0000259" key="3">
    <source>
        <dbReference type="Pfam" id="PF06985"/>
    </source>
</evidence>
<evidence type="ECO:0000256" key="1">
    <source>
        <dbReference type="SAM" id="Coils"/>
    </source>
</evidence>
<name>A0A8H7AEC5_9EURO</name>
<organism evidence="4 5">
    <name type="scientific">Endocarpon pusillum</name>
    <dbReference type="NCBI Taxonomy" id="364733"/>
    <lineage>
        <taxon>Eukaryota</taxon>
        <taxon>Fungi</taxon>
        <taxon>Dikarya</taxon>
        <taxon>Ascomycota</taxon>
        <taxon>Pezizomycotina</taxon>
        <taxon>Eurotiomycetes</taxon>
        <taxon>Chaetothyriomycetidae</taxon>
        <taxon>Verrucariales</taxon>
        <taxon>Verrucariaceae</taxon>
        <taxon>Endocarpon</taxon>
    </lineage>
</organism>
<keyword evidence="5" id="KW-1185">Reference proteome</keyword>
<feature type="domain" description="Heterokaryon incompatibility" evidence="3">
    <location>
        <begin position="131"/>
        <end position="277"/>
    </location>
</feature>
<dbReference type="InterPro" id="IPR010730">
    <property type="entry name" value="HET"/>
</dbReference>
<proteinExistence type="predicted"/>
<accession>A0A8H7AEC5</accession>
<dbReference type="Pfam" id="PF06985">
    <property type="entry name" value="HET"/>
    <property type="match status" value="1"/>
</dbReference>
<evidence type="ECO:0000313" key="5">
    <source>
        <dbReference type="Proteomes" id="UP000606974"/>
    </source>
</evidence>
<feature type="region of interest" description="Disordered" evidence="2">
    <location>
        <begin position="581"/>
        <end position="605"/>
    </location>
</feature>
<gene>
    <name evidence="4" type="ORF">GJ744_010346</name>
</gene>
<dbReference type="PANTHER" id="PTHR33112">
    <property type="entry name" value="DOMAIN PROTEIN, PUTATIVE-RELATED"/>
    <property type="match status" value="1"/>
</dbReference>
<sequence length="744" mass="84698">MRVAHIAADDTETPKPLRAVTTYYSLVGVSFSLFPASGSRALAYIELSFEHTLRLQNIKYPTSEHTGSPQGWKQILEWINQCTDRHSTCLPSNTSTPHIEWPQRVVAVGNIGNPQIRICETSKLECSELIYLTLSHCWGDIVPIRLLHENYSIFLEGIKLDTLPKTFREAIEVTRKLKVGYLWIDSLCIIQDSVKDWANESSRMYDIYKNSHLNLMAAASSDSTGGLFYPRPPLAAFPRPLKIGQGADTKDVAQRYKFEADRLSSLVLLTRAWVHQEWLLAPRILIFGAEELHWECNEFRGSEMVPNEDPENEPYSAMRKDWLEMHDKSHHERWMLWWKMVSAYSEKKLTRPSDKLVAMAGLASDLGGNWDGITYHAGLWSYRLRRNLLWSRRGVSENDSAPQPFSYTAPSWSWASGNGSVEPPRFDAHSDGLVELLETSIQLSTVSNPYGTVLSGWLRLKGPMIRAKITKKSTSSWEIDLVAWLTTDFKDKWGLQKVITAGFMWDDKAIHEMAEALNVFLVPCEVLLPDNFKLLLQGLVLLPTYLHKGQFRRIGRFSVVDLWYDPPKDWNAVYKESLLDSDTNNSVSDDDTSKSDQSEQVLSDRKKAAGVIDPNLHGITDLQLHNLLEAMSRVENKEKGLDEENKQSQNMKRKMQCSGEISIRNDKGSSEVPLNQDDPYHHGDIDIKLGNRYVDELDEDDYPQINSLLTFIEIIAGCQEDDGYLSDGKWGTYHGDGYFTLEIV</sequence>
<protein>
    <recommendedName>
        <fullName evidence="3">Heterokaryon incompatibility domain-containing protein</fullName>
    </recommendedName>
</protein>
<comment type="caution">
    <text evidence="4">The sequence shown here is derived from an EMBL/GenBank/DDBJ whole genome shotgun (WGS) entry which is preliminary data.</text>
</comment>
<dbReference type="PANTHER" id="PTHR33112:SF10">
    <property type="entry name" value="TOL"/>
    <property type="match status" value="1"/>
</dbReference>
<keyword evidence="1" id="KW-0175">Coiled coil</keyword>
<evidence type="ECO:0000256" key="2">
    <source>
        <dbReference type="SAM" id="MobiDB-lite"/>
    </source>
</evidence>
<dbReference type="EMBL" id="JAACFV010000067">
    <property type="protein sequence ID" value="KAF7507555.1"/>
    <property type="molecule type" value="Genomic_DNA"/>
</dbReference>